<dbReference type="InterPro" id="IPR003591">
    <property type="entry name" value="Leu-rich_rpt_typical-subtyp"/>
</dbReference>
<accession>A0A8J6BC90</accession>
<keyword evidence="7" id="KW-1015">Disulfide bond</keyword>
<dbReference type="Pfam" id="PF01462">
    <property type="entry name" value="LRRNT"/>
    <property type="match status" value="1"/>
</dbReference>
<keyword evidence="6" id="KW-0677">Repeat</keyword>
<protein>
    <recommendedName>
        <fullName evidence="15">Chondroadherin</fullName>
    </recommendedName>
</protein>
<keyword evidence="4" id="KW-0433">Leucine-rich repeat</keyword>
<dbReference type="SMART" id="SM00013">
    <property type="entry name" value="LRRNT"/>
    <property type="match status" value="1"/>
</dbReference>
<keyword evidence="5 10" id="KW-0732">Signal</keyword>
<evidence type="ECO:0000256" key="1">
    <source>
        <dbReference type="ARBA" id="ARBA00004498"/>
    </source>
</evidence>
<dbReference type="SUPFAM" id="SSF52058">
    <property type="entry name" value="L domain-like"/>
    <property type="match status" value="1"/>
</dbReference>
<feature type="domain" description="LRRNT" evidence="11">
    <location>
        <begin position="22"/>
        <end position="56"/>
    </location>
</feature>
<feature type="chain" id="PRO_5035186196" description="Chondroadherin" evidence="10">
    <location>
        <begin position="23"/>
        <end position="360"/>
    </location>
</feature>
<organism evidence="13 14">
    <name type="scientific">Eleutherodactylus coqui</name>
    <name type="common">Puerto Rican coqui</name>
    <dbReference type="NCBI Taxonomy" id="57060"/>
    <lineage>
        <taxon>Eukaryota</taxon>
        <taxon>Metazoa</taxon>
        <taxon>Chordata</taxon>
        <taxon>Craniata</taxon>
        <taxon>Vertebrata</taxon>
        <taxon>Euteleostomi</taxon>
        <taxon>Amphibia</taxon>
        <taxon>Batrachia</taxon>
        <taxon>Anura</taxon>
        <taxon>Neobatrachia</taxon>
        <taxon>Hyloidea</taxon>
        <taxon>Eleutherodactylidae</taxon>
        <taxon>Eleutherodactylinae</taxon>
        <taxon>Eleutherodactylus</taxon>
        <taxon>Eleutherodactylus</taxon>
    </lineage>
</organism>
<comment type="caution">
    <text evidence="13">The sequence shown here is derived from an EMBL/GenBank/DDBJ whole genome shotgun (WGS) entry which is preliminary data.</text>
</comment>
<dbReference type="Pfam" id="PF13855">
    <property type="entry name" value="LRR_8"/>
    <property type="match status" value="3"/>
</dbReference>
<evidence type="ECO:0008006" key="15">
    <source>
        <dbReference type="Google" id="ProtNLM"/>
    </source>
</evidence>
<evidence type="ECO:0000256" key="10">
    <source>
        <dbReference type="SAM" id="SignalP"/>
    </source>
</evidence>
<dbReference type="InterPro" id="IPR050333">
    <property type="entry name" value="SLRP"/>
</dbReference>
<evidence type="ECO:0000256" key="7">
    <source>
        <dbReference type="ARBA" id="ARBA00023157"/>
    </source>
</evidence>
<evidence type="ECO:0000313" key="13">
    <source>
        <dbReference type="EMBL" id="KAG9464536.1"/>
    </source>
</evidence>
<proteinExistence type="inferred from homology"/>
<keyword evidence="14" id="KW-1185">Reference proteome</keyword>
<dbReference type="InterPro" id="IPR001611">
    <property type="entry name" value="Leu-rich_rpt"/>
</dbReference>
<evidence type="ECO:0000256" key="8">
    <source>
        <dbReference type="ARBA" id="ARBA00023180"/>
    </source>
</evidence>
<dbReference type="Proteomes" id="UP000770717">
    <property type="component" value="Unassembled WGS sequence"/>
</dbReference>
<evidence type="ECO:0000259" key="12">
    <source>
        <dbReference type="SMART" id="SM00082"/>
    </source>
</evidence>
<dbReference type="InterPro" id="IPR032675">
    <property type="entry name" value="LRR_dom_sf"/>
</dbReference>
<evidence type="ECO:0000256" key="5">
    <source>
        <dbReference type="ARBA" id="ARBA00022729"/>
    </source>
</evidence>
<dbReference type="PANTHER" id="PTHR45712:SF22">
    <property type="entry name" value="INSULIN-LIKE GROWTH FACTOR-BINDING PROTEIN COMPLEX ACID LABILE SUBUNIT"/>
    <property type="match status" value="1"/>
</dbReference>
<dbReference type="Gene3D" id="3.80.10.10">
    <property type="entry name" value="Ribonuclease Inhibitor"/>
    <property type="match status" value="1"/>
</dbReference>
<dbReference type="InterPro" id="IPR000483">
    <property type="entry name" value="Cys-rich_flank_reg_C"/>
</dbReference>
<sequence length="360" mass="40503">MEHLSLFLILSLLATAYPILQACPTNCHCHGGDLQHVICYSAGLTKLPKIPEQTRLLNLQKNFFPVLAPNSFKEMKGLVSLHLQHCQIKEVTSGAFRGLKKLVYLYISHNDISVIGTGAFDELSELTYLYMDHNKILEIPKGLLSPLFNLFIFQMNSNKVREVKAGTFTGAKDLRWLYLADNDITTLHPGSLDEVENLAIFHIDGNQLSTYPLAAVSKLRVVEDFRISRNPIKVIPDTAFQSFGRYMESLSLEHMGLEKFSEKAFAGVTTLKKLNIEGNKLSQLPANAPFSTMQNLTLANNPWHCSCQLAAVRRWMDSSRFRPDATCASPSQYRGQQIRDTGAFRSCKVPTKKSRKGERH</sequence>
<gene>
    <name evidence="13" type="ORF">GDO78_019796</name>
</gene>
<dbReference type="PANTHER" id="PTHR45712">
    <property type="entry name" value="AGAP008170-PA"/>
    <property type="match status" value="1"/>
</dbReference>
<dbReference type="OrthoDB" id="2190652at2759"/>
<reference evidence="13" key="1">
    <citation type="thesis" date="2020" institute="ProQuest LLC" country="789 East Eisenhower Parkway, Ann Arbor, MI, USA">
        <title>Comparative Genomics and Chromosome Evolution.</title>
        <authorList>
            <person name="Mudd A.B."/>
        </authorList>
    </citation>
    <scope>NUCLEOTIDE SEQUENCE</scope>
    <source>
        <strain evidence="13">HN-11 Male</strain>
        <tissue evidence="13">Kidney and liver</tissue>
    </source>
</reference>
<evidence type="ECO:0000259" key="11">
    <source>
        <dbReference type="SMART" id="SM00013"/>
    </source>
</evidence>
<dbReference type="AlphaFoldDB" id="A0A8J6BC90"/>
<comment type="subcellular location">
    <subcellularLocation>
        <location evidence="1">Secreted</location>
        <location evidence="1">Extracellular space</location>
        <location evidence="1">Extracellular matrix</location>
    </subcellularLocation>
</comment>
<dbReference type="SMART" id="SM00369">
    <property type="entry name" value="LRR_TYP"/>
    <property type="match status" value="8"/>
</dbReference>
<dbReference type="GO" id="GO:0005615">
    <property type="term" value="C:extracellular space"/>
    <property type="evidence" value="ECO:0007669"/>
    <property type="project" value="TreeGrafter"/>
</dbReference>
<keyword evidence="8" id="KW-0325">Glycoprotein</keyword>
<dbReference type="EMBL" id="WNTK01004296">
    <property type="protein sequence ID" value="KAG9464536.1"/>
    <property type="molecule type" value="Genomic_DNA"/>
</dbReference>
<dbReference type="FunFam" id="3.80.10.10:FF:000059">
    <property type="entry name" value="Chondroadherin like"/>
    <property type="match status" value="1"/>
</dbReference>
<dbReference type="SMART" id="SM00082">
    <property type="entry name" value="LRRCT"/>
    <property type="match status" value="1"/>
</dbReference>
<keyword evidence="2" id="KW-0964">Secreted</keyword>
<feature type="domain" description="LRRCT" evidence="12">
    <location>
        <begin position="301"/>
        <end position="348"/>
    </location>
</feature>
<evidence type="ECO:0000313" key="14">
    <source>
        <dbReference type="Proteomes" id="UP000770717"/>
    </source>
</evidence>
<name>A0A8J6BC90_ELECQ</name>
<dbReference type="InterPro" id="IPR000372">
    <property type="entry name" value="LRRNT"/>
</dbReference>
<comment type="similarity">
    <text evidence="9">Belongs to the small leucine-rich proteoglycan (SLRP) family. SLRP class IV subfamily.</text>
</comment>
<keyword evidence="3" id="KW-0272">Extracellular matrix</keyword>
<evidence type="ECO:0000256" key="6">
    <source>
        <dbReference type="ARBA" id="ARBA00022737"/>
    </source>
</evidence>
<evidence type="ECO:0000256" key="9">
    <source>
        <dbReference type="ARBA" id="ARBA00061422"/>
    </source>
</evidence>
<evidence type="ECO:0000256" key="2">
    <source>
        <dbReference type="ARBA" id="ARBA00022525"/>
    </source>
</evidence>
<evidence type="ECO:0000256" key="3">
    <source>
        <dbReference type="ARBA" id="ARBA00022530"/>
    </source>
</evidence>
<feature type="signal peptide" evidence="10">
    <location>
        <begin position="1"/>
        <end position="22"/>
    </location>
</feature>
<evidence type="ECO:0000256" key="4">
    <source>
        <dbReference type="ARBA" id="ARBA00022614"/>
    </source>
</evidence>